<comment type="similarity">
    <text evidence="1">Belongs to the GMC oxidoreductase family.</text>
</comment>
<evidence type="ECO:0000313" key="7">
    <source>
        <dbReference type="Proteomes" id="UP001271648"/>
    </source>
</evidence>
<dbReference type="SUPFAM" id="SSF51905">
    <property type="entry name" value="FAD/NAD(P)-binding domain"/>
    <property type="match status" value="1"/>
</dbReference>
<evidence type="ECO:0000256" key="1">
    <source>
        <dbReference type="ARBA" id="ARBA00010790"/>
    </source>
</evidence>
<dbReference type="Pfam" id="PF05199">
    <property type="entry name" value="GMC_oxred_C"/>
    <property type="match status" value="1"/>
</dbReference>
<reference evidence="6 7" key="1">
    <citation type="submission" date="2023-06" db="EMBL/GenBank/DDBJ databases">
        <title>Sporosarcina sp. nov., isolated from Korean traditional fermented seafood 'Jeotgal'.</title>
        <authorList>
            <person name="Yang A.I."/>
            <person name="Shin N.-R."/>
        </authorList>
    </citation>
    <scope>NUCLEOTIDE SEQUENCE [LARGE SCALE GENOMIC DNA]</scope>
    <source>
        <strain evidence="6 7">KCTC43456</strain>
    </source>
</reference>
<organism evidence="6 7">
    <name type="scientific">Sporosarcina thermotolerans</name>
    <dbReference type="NCBI Taxonomy" id="633404"/>
    <lineage>
        <taxon>Bacteria</taxon>
        <taxon>Bacillati</taxon>
        <taxon>Bacillota</taxon>
        <taxon>Bacilli</taxon>
        <taxon>Bacillales</taxon>
        <taxon>Caryophanaceae</taxon>
        <taxon>Sporosarcina</taxon>
    </lineage>
</organism>
<dbReference type="AlphaFoldDB" id="A0AAW9ABM8"/>
<evidence type="ECO:0000256" key="4">
    <source>
        <dbReference type="ARBA" id="ARBA00023002"/>
    </source>
</evidence>
<dbReference type="EMBL" id="JAUBDJ010000007">
    <property type="protein sequence ID" value="MDW0117780.1"/>
    <property type="molecule type" value="Genomic_DNA"/>
</dbReference>
<evidence type="ECO:0000259" key="5">
    <source>
        <dbReference type="Pfam" id="PF05199"/>
    </source>
</evidence>
<feature type="domain" description="Glucose-methanol-choline oxidoreductase C-terminal" evidence="5">
    <location>
        <begin position="437"/>
        <end position="552"/>
    </location>
</feature>
<evidence type="ECO:0000256" key="3">
    <source>
        <dbReference type="ARBA" id="ARBA00022827"/>
    </source>
</evidence>
<dbReference type="RefSeq" id="WP_317940922.1">
    <property type="nucleotide sequence ID" value="NZ_JAUBDJ010000007.1"/>
</dbReference>
<dbReference type="InterPro" id="IPR036188">
    <property type="entry name" value="FAD/NAD-bd_sf"/>
</dbReference>
<evidence type="ECO:0000313" key="6">
    <source>
        <dbReference type="EMBL" id="MDW0117780.1"/>
    </source>
</evidence>
<keyword evidence="2" id="KW-0285">Flavoprotein</keyword>
<keyword evidence="4" id="KW-0560">Oxidoreductase</keyword>
<keyword evidence="3" id="KW-0274">FAD</keyword>
<keyword evidence="7" id="KW-1185">Reference proteome</keyword>
<dbReference type="GO" id="GO:0016614">
    <property type="term" value="F:oxidoreductase activity, acting on CH-OH group of donors"/>
    <property type="evidence" value="ECO:0007669"/>
    <property type="project" value="InterPro"/>
</dbReference>
<dbReference type="Gene3D" id="3.50.50.60">
    <property type="entry name" value="FAD/NAD(P)-binding domain"/>
    <property type="match status" value="2"/>
</dbReference>
<dbReference type="PANTHER" id="PTHR46056">
    <property type="entry name" value="LONG-CHAIN-ALCOHOL OXIDASE"/>
    <property type="match status" value="1"/>
</dbReference>
<name>A0AAW9ABM8_9BACL</name>
<dbReference type="PANTHER" id="PTHR46056:SF12">
    <property type="entry name" value="LONG-CHAIN-ALCOHOL OXIDASE"/>
    <property type="match status" value="1"/>
</dbReference>
<accession>A0AAW9ABM8</accession>
<gene>
    <name evidence="6" type="ORF">QTL97_12595</name>
</gene>
<dbReference type="InterPro" id="IPR007867">
    <property type="entry name" value="GMC_OxRtase_C"/>
</dbReference>
<proteinExistence type="inferred from homology"/>
<comment type="caution">
    <text evidence="6">The sequence shown here is derived from an EMBL/GenBank/DDBJ whole genome shotgun (WGS) entry which is preliminary data.</text>
</comment>
<evidence type="ECO:0000256" key="2">
    <source>
        <dbReference type="ARBA" id="ARBA00022630"/>
    </source>
</evidence>
<dbReference type="Proteomes" id="UP001271648">
    <property type="component" value="Unassembled WGS sequence"/>
</dbReference>
<sequence>MVKKLPKTDVVIVGVGWAGGIIASELTKKGYQVVGLERGKDRKMEDYFMAHDELRYAIRHEMMQDLSKETITFRNNEKMRSLPMRQYGSFLLGVGVGGAGTHWNGQNFRFLPYDFEMRSETIKKYGADKIPADMTIQDWGITYDEIEPYYDQYEKMAGISGEDNPLGGPRSNPFPTGPMKKTQAMQLFDKATKNMGLHPYVQPSANLSENYTNPDGISRVACQYCGFCERFGCEYGAKADPLVTVLPVAKATGNFEVRPHSEVRRILKDGDKVTGVVYVDMNTGEEFEQPADVVVLTSYVFSNVRLLLLSEIGRPYNPTTGTGVIGKNYAYQIRKGRATGFFDEQKFNNFAGAGGLGMIVDDYNGDNFDHTDLDFIHGGMIILGQTGLRPIANNRIPSGTPTWGKEFKDVSLKYTNAALTVSGEGASMAYKQHFLDLDPVYKDPFGDPLVRITFDFEEQDRQLTAFLADKCEAILKEMGADHIDTSRELGPYNVAEYQSTHNTGGVIMGADPETSAVNSYLQMWDVDNLFVVGASAFPQNAGYNPTGTVGALSYRAAEGIIKFFENNGGQLVEAKKGKQHV</sequence>
<protein>
    <submittedName>
        <fullName evidence="6">GMC family oxidoreductase</fullName>
    </submittedName>
</protein>